<dbReference type="RefSeq" id="WP_151136911.1">
    <property type="nucleotide sequence ID" value="NZ_VZUS01000001.1"/>
</dbReference>
<dbReference type="EMBL" id="VZUS01000001">
    <property type="protein sequence ID" value="KAB1187853.1"/>
    <property type="molecule type" value="Genomic_DNA"/>
</dbReference>
<sequence>MLRTILTVFGVAELLRPEVLIRAAERLALENPEECELRPWTVPVARVEGVAFLLLVRRRKGSYSTFKKFLGVVGLLSVLYPREYLGYATKLAYTDAANCQWRPWVYHATRLAGLFYVIVAVKELAKPSRAEIEEDSQPN</sequence>
<name>A0A643JWI1_9EURY</name>
<gene>
    <name evidence="1" type="ORF">Hfx1149_07325</name>
</gene>
<dbReference type="AlphaFoldDB" id="A0A643JWI1"/>
<accession>A0A643JWI1</accession>
<reference evidence="1" key="1">
    <citation type="submission" date="2019-09" db="EMBL/GenBank/DDBJ databases">
        <title>Genomic analysis of Haloferax sp. CBA1149.</title>
        <authorList>
            <person name="Roh S.W."/>
        </authorList>
    </citation>
    <scope>NUCLEOTIDE SEQUENCE</scope>
    <source>
        <strain evidence="1">CBA1149</strain>
    </source>
</reference>
<evidence type="ECO:0000313" key="1">
    <source>
        <dbReference type="EMBL" id="KAB1187853.1"/>
    </source>
</evidence>
<organism evidence="1">
    <name type="scientific">Haloferax sp. CBA1149</name>
    <dbReference type="NCBI Taxonomy" id="2650753"/>
    <lineage>
        <taxon>Archaea</taxon>
        <taxon>Methanobacteriati</taxon>
        <taxon>Methanobacteriota</taxon>
        <taxon>Stenosarchaea group</taxon>
        <taxon>Halobacteria</taxon>
        <taxon>Halobacteriales</taxon>
        <taxon>Haloferacaceae</taxon>
        <taxon>Haloferax</taxon>
    </lineage>
</organism>
<proteinExistence type="predicted"/>
<comment type="caution">
    <text evidence="1">The sequence shown here is derived from an EMBL/GenBank/DDBJ whole genome shotgun (WGS) entry which is preliminary data.</text>
</comment>
<protein>
    <submittedName>
        <fullName evidence="1">Uncharacterized protein</fullName>
    </submittedName>
</protein>